<dbReference type="RefSeq" id="WP_204086171.1">
    <property type="nucleotide sequence ID" value="NZ_CP046975.1"/>
</dbReference>
<dbReference type="InterPro" id="IPR015760">
    <property type="entry name" value="TIF_IF2"/>
</dbReference>
<dbReference type="PANTHER" id="PTHR43381">
    <property type="entry name" value="TRANSLATION INITIATION FACTOR IF-2-RELATED"/>
    <property type="match status" value="1"/>
</dbReference>
<dbReference type="PROSITE" id="PS51722">
    <property type="entry name" value="G_TR_2"/>
    <property type="match status" value="1"/>
</dbReference>
<dbReference type="CDD" id="cd01887">
    <property type="entry name" value="IF2_eIF5B"/>
    <property type="match status" value="1"/>
</dbReference>
<dbReference type="InterPro" id="IPR000795">
    <property type="entry name" value="T_Tr_GTP-bd_dom"/>
</dbReference>
<dbReference type="PRINTS" id="PR00315">
    <property type="entry name" value="ELONGATNFCT"/>
</dbReference>
<dbReference type="InterPro" id="IPR000178">
    <property type="entry name" value="TF_IF2_bacterial-like"/>
</dbReference>
<comment type="caution">
    <text evidence="8">Lacks conserved residue(s) required for the propagation of feature annotation.</text>
</comment>
<proteinExistence type="inferred from homology"/>
<dbReference type="Gene3D" id="2.40.30.10">
    <property type="entry name" value="Translation factors"/>
    <property type="match status" value="2"/>
</dbReference>
<comment type="similarity">
    <text evidence="1 8 9">Belongs to the TRAFAC class translation factor GTPase superfamily. Classic translation factor GTPase family. IF-2 subfamily.</text>
</comment>
<feature type="compositionally biased region" description="Pro residues" evidence="10">
    <location>
        <begin position="177"/>
        <end position="190"/>
    </location>
</feature>
<evidence type="ECO:0000313" key="12">
    <source>
        <dbReference type="EMBL" id="WET43140.1"/>
    </source>
</evidence>
<dbReference type="FunFam" id="3.40.50.300:FF:000019">
    <property type="entry name" value="Translation initiation factor IF-2"/>
    <property type="match status" value="1"/>
</dbReference>
<dbReference type="CDD" id="cd03692">
    <property type="entry name" value="mtIF2_IVc"/>
    <property type="match status" value="1"/>
</dbReference>
<dbReference type="EMBL" id="CP120206">
    <property type="protein sequence ID" value="WET43140.1"/>
    <property type="molecule type" value="Genomic_DNA"/>
</dbReference>
<dbReference type="FunFam" id="3.40.50.10050:FF:000001">
    <property type="entry name" value="Translation initiation factor IF-2"/>
    <property type="match status" value="1"/>
</dbReference>
<feature type="binding site" evidence="8">
    <location>
        <begin position="470"/>
        <end position="477"/>
    </location>
    <ligand>
        <name>GTP</name>
        <dbReference type="ChEBI" id="CHEBI:37565"/>
    </ligand>
</feature>
<dbReference type="InterPro" id="IPR006847">
    <property type="entry name" value="IF2_N"/>
</dbReference>
<evidence type="ECO:0000259" key="11">
    <source>
        <dbReference type="PROSITE" id="PS51722"/>
    </source>
</evidence>
<organism evidence="12 13">
    <name type="scientific">Corynebacterium amycolatum</name>
    <dbReference type="NCBI Taxonomy" id="43765"/>
    <lineage>
        <taxon>Bacteria</taxon>
        <taxon>Bacillati</taxon>
        <taxon>Actinomycetota</taxon>
        <taxon>Actinomycetes</taxon>
        <taxon>Mycobacteriales</taxon>
        <taxon>Corynebacteriaceae</taxon>
        <taxon>Corynebacterium</taxon>
    </lineage>
</organism>
<dbReference type="HAMAP" id="MF_00100_B">
    <property type="entry name" value="IF_2_B"/>
    <property type="match status" value="1"/>
</dbReference>
<dbReference type="SUPFAM" id="SSF52540">
    <property type="entry name" value="P-loop containing nucleoside triphosphate hydrolases"/>
    <property type="match status" value="1"/>
</dbReference>
<dbReference type="GeneID" id="92769139"/>
<keyword evidence="5 8" id="KW-0648">Protein biosynthesis</keyword>
<dbReference type="Gene3D" id="3.40.50.10050">
    <property type="entry name" value="Translation initiation factor IF- 2, domain 3"/>
    <property type="match status" value="1"/>
</dbReference>
<dbReference type="CDD" id="cd03702">
    <property type="entry name" value="IF2_mtIF2_II"/>
    <property type="match status" value="1"/>
</dbReference>
<evidence type="ECO:0000256" key="5">
    <source>
        <dbReference type="ARBA" id="ARBA00022917"/>
    </source>
</evidence>
<dbReference type="InterPro" id="IPR053905">
    <property type="entry name" value="EF-G-like_DII"/>
</dbReference>
<feature type="compositionally biased region" description="Basic residues" evidence="10">
    <location>
        <begin position="339"/>
        <end position="348"/>
    </location>
</feature>
<gene>
    <name evidence="8 12" type="primary">infB</name>
    <name evidence="12" type="ORF">P2W56_06710</name>
</gene>
<evidence type="ECO:0000256" key="6">
    <source>
        <dbReference type="ARBA" id="ARBA00023134"/>
    </source>
</evidence>
<dbReference type="SMART" id="SM00173">
    <property type="entry name" value="RAS"/>
    <property type="match status" value="1"/>
</dbReference>
<protein>
    <recommendedName>
        <fullName evidence="2 8">Translation initiation factor IF-2</fullName>
    </recommendedName>
</protein>
<feature type="domain" description="Tr-type G" evidence="11">
    <location>
        <begin position="461"/>
        <end position="633"/>
    </location>
</feature>
<feature type="compositionally biased region" description="Gly residues" evidence="10">
    <location>
        <begin position="232"/>
        <end position="247"/>
    </location>
</feature>
<feature type="binding site" evidence="8">
    <location>
        <begin position="520"/>
        <end position="524"/>
    </location>
    <ligand>
        <name>GTP</name>
        <dbReference type="ChEBI" id="CHEBI:37565"/>
    </ligand>
</feature>
<evidence type="ECO:0000256" key="2">
    <source>
        <dbReference type="ARBA" id="ARBA00020675"/>
    </source>
</evidence>
<dbReference type="SUPFAM" id="SSF50447">
    <property type="entry name" value="Translation proteins"/>
    <property type="match status" value="2"/>
</dbReference>
<sequence length="965" mass="100430">MSGKLRVHELAKQLGVTSKELLAELKAQGEFVKTASSTVEPPVVRKMKKVYEEKNAGAGADASAQTPATKAAAKPAAKSGAKPAAKPGAKPAAPAAAKPGAKPAAKPGAKPAAPAAAKPGAKPAAKPGAKPAAPAAAKPGAKPAAKPGAKPAAPAAAKPGAKPAAPSRSPKPGQEMPRPPKPAGPKPGPKPGARAPRVANNPFSTGGSSRPAPRPSNMPRPQGGPGRPGPKPGGRQGGPRPQGGNGRPGPKPGARQGGPRPQGGQGRGNKPGGNRPTPAMMPSHPNPGQMPAKASRGGGGGFGGRGRGPGGPGGGPRGGRGGRRGGTAGAFGRPGGAPRRGRKSKRQKRNEYEAMQAPSVVGGVKLPNGKGKTIRLARGASLSDFAEKINADAAALVQALFNLGEMVTATASVSDETLQLLGDEMDYKVQVVSPEDEDRELLESFDLQFGEDEGDDEDLEQRPPVVTVMGHVDHGKTRLLDTIRKANVGGHESGGITQHIGAYQVPVELDGEKRKVTFLDTPGHEAFTAMRARGAKSTDIAILVVAADDGVMPQTVEAINHAKAADVPIVVAVNKIDKETADPQKIRGQLTEYGLTDEEWGGDTMFVDISAKQGLNIDQLLEAVLLTADASLDLRANPDMDAQGVAIEAHLDRGRGPVATVIVQRGTLRVGDSIVVGDAYGRVRRMVDEYGNDVDEAGPSRPVQVLGLTSVPGAGDNLLVVDEDRTARQIADRRDARRRNALQARRRKRVSLENLDEILKETNTLNLILKGDNAGTVEALEEALLKIEVDDEVALNIIDRGVGAVTQTNVTLAAASDAVIIGFNVRSEGKATEVANAEGVDIRYYTVIYRAIEDVEAALKGMLKPVYEEKEIGRAEIRAIFKSSAVGLIAGCMVESGKVRRNAKARLVRDGNVITDSATIESLKREKDDATEVAAGYECGMVLSYPDIQVDDVIEVYEMVEVPRT</sequence>
<evidence type="ECO:0000256" key="8">
    <source>
        <dbReference type="HAMAP-Rule" id="MF_00100"/>
    </source>
</evidence>
<feature type="binding site" evidence="8">
    <location>
        <begin position="574"/>
        <end position="577"/>
    </location>
    <ligand>
        <name>GTP</name>
        <dbReference type="ChEBI" id="CHEBI:37565"/>
    </ligand>
</feature>
<dbReference type="Pfam" id="PF04760">
    <property type="entry name" value="IF2_N"/>
    <property type="match status" value="2"/>
</dbReference>
<keyword evidence="3 8" id="KW-0396">Initiation factor</keyword>
<comment type="function">
    <text evidence="7 8 9">One of the essential components for the initiation of protein synthesis. Protects formylmethionyl-tRNA from spontaneous hydrolysis and promotes its binding to the 30S ribosomal subunits. Also involved in the hydrolysis of GTP during the formation of the 70S ribosomal complex.</text>
</comment>
<dbReference type="AlphaFoldDB" id="A0AB38XT35"/>
<evidence type="ECO:0000256" key="4">
    <source>
        <dbReference type="ARBA" id="ARBA00022741"/>
    </source>
</evidence>
<evidence type="ECO:0000256" key="10">
    <source>
        <dbReference type="SAM" id="MobiDB-lite"/>
    </source>
</evidence>
<dbReference type="InterPro" id="IPR023115">
    <property type="entry name" value="TIF_IF2_dom3"/>
</dbReference>
<dbReference type="FunFam" id="2.40.30.10:FF:000008">
    <property type="entry name" value="Translation initiation factor IF-2"/>
    <property type="match status" value="1"/>
</dbReference>
<dbReference type="Gene3D" id="1.10.10.2480">
    <property type="match status" value="1"/>
</dbReference>
<dbReference type="InterPro" id="IPR044145">
    <property type="entry name" value="IF2_II"/>
</dbReference>
<dbReference type="NCBIfam" id="TIGR00231">
    <property type="entry name" value="small_GTP"/>
    <property type="match status" value="1"/>
</dbReference>
<keyword evidence="6 8" id="KW-0342">GTP-binding</keyword>
<dbReference type="SUPFAM" id="SSF52156">
    <property type="entry name" value="Initiation factor IF2/eIF5b, domain 3"/>
    <property type="match status" value="1"/>
</dbReference>
<dbReference type="InterPro" id="IPR009000">
    <property type="entry name" value="Transl_B-barrel_sf"/>
</dbReference>
<dbReference type="InterPro" id="IPR036925">
    <property type="entry name" value="TIF_IF2_dom3_sf"/>
</dbReference>
<keyword evidence="8" id="KW-0963">Cytoplasm</keyword>
<dbReference type="GO" id="GO:0003743">
    <property type="term" value="F:translation initiation factor activity"/>
    <property type="evidence" value="ECO:0007669"/>
    <property type="project" value="UniProtKB-UniRule"/>
</dbReference>
<dbReference type="GO" id="GO:0005525">
    <property type="term" value="F:GTP binding"/>
    <property type="evidence" value="ECO:0007669"/>
    <property type="project" value="UniProtKB-KW"/>
</dbReference>
<evidence type="ECO:0000256" key="7">
    <source>
        <dbReference type="ARBA" id="ARBA00025162"/>
    </source>
</evidence>
<reference evidence="12" key="1">
    <citation type="submission" date="2023-03" db="EMBL/GenBank/DDBJ databases">
        <title>Corynebacterium amycolatum SB-1.</title>
        <authorList>
            <person name="Jo H."/>
        </authorList>
    </citation>
    <scope>NUCLEOTIDE SEQUENCE</scope>
    <source>
        <strain evidence="12">SB-1</strain>
    </source>
</reference>
<dbReference type="GO" id="GO:0005829">
    <property type="term" value="C:cytosol"/>
    <property type="evidence" value="ECO:0007669"/>
    <property type="project" value="TreeGrafter"/>
</dbReference>
<feature type="compositionally biased region" description="Low complexity" evidence="10">
    <location>
        <begin position="67"/>
        <end position="166"/>
    </location>
</feature>
<evidence type="ECO:0000256" key="9">
    <source>
        <dbReference type="RuleBase" id="RU000644"/>
    </source>
</evidence>
<evidence type="ECO:0000256" key="1">
    <source>
        <dbReference type="ARBA" id="ARBA00007733"/>
    </source>
</evidence>
<dbReference type="Gene3D" id="3.40.50.300">
    <property type="entry name" value="P-loop containing nucleotide triphosphate hydrolases"/>
    <property type="match status" value="1"/>
</dbReference>
<feature type="compositionally biased region" description="Gly residues" evidence="10">
    <location>
        <begin position="296"/>
        <end position="335"/>
    </location>
</feature>
<name>A0AB38XT35_CORAY</name>
<dbReference type="PANTHER" id="PTHR43381:SF5">
    <property type="entry name" value="TR-TYPE G DOMAIN-CONTAINING PROTEIN"/>
    <property type="match status" value="1"/>
</dbReference>
<evidence type="ECO:0000313" key="13">
    <source>
        <dbReference type="Proteomes" id="UP001220238"/>
    </source>
</evidence>
<dbReference type="Proteomes" id="UP001220238">
    <property type="component" value="Chromosome"/>
</dbReference>
<dbReference type="FunFam" id="2.40.30.10:FF:000007">
    <property type="entry name" value="Translation initiation factor IF-2"/>
    <property type="match status" value="1"/>
</dbReference>
<dbReference type="InterPro" id="IPR027417">
    <property type="entry name" value="P-loop_NTPase"/>
</dbReference>
<dbReference type="GO" id="GO:0003924">
    <property type="term" value="F:GTPase activity"/>
    <property type="evidence" value="ECO:0007669"/>
    <property type="project" value="UniProtKB-UniRule"/>
</dbReference>
<comment type="subcellular location">
    <subcellularLocation>
        <location evidence="8">Cytoplasm</location>
    </subcellularLocation>
</comment>
<feature type="compositionally biased region" description="Gly residues" evidence="10">
    <location>
        <begin position="260"/>
        <end position="271"/>
    </location>
</feature>
<dbReference type="NCBIfam" id="TIGR00487">
    <property type="entry name" value="IF-2"/>
    <property type="match status" value="1"/>
</dbReference>
<keyword evidence="4 8" id="KW-0547">Nucleotide-binding</keyword>
<dbReference type="Pfam" id="PF22042">
    <property type="entry name" value="EF-G_D2"/>
    <property type="match status" value="1"/>
</dbReference>
<evidence type="ECO:0000256" key="3">
    <source>
        <dbReference type="ARBA" id="ARBA00022540"/>
    </source>
</evidence>
<dbReference type="InterPro" id="IPR005225">
    <property type="entry name" value="Small_GTP-bd"/>
</dbReference>
<dbReference type="Pfam" id="PF00009">
    <property type="entry name" value="GTP_EFTU"/>
    <property type="match status" value="1"/>
</dbReference>
<accession>A0AB38XT35</accession>
<dbReference type="Pfam" id="PF11987">
    <property type="entry name" value="IF-2"/>
    <property type="match status" value="1"/>
</dbReference>
<feature type="region of interest" description="Disordered" evidence="10">
    <location>
        <begin position="55"/>
        <end position="352"/>
    </location>
</feature>